<dbReference type="KEGG" id="kng:KNAG_0L02390"/>
<keyword evidence="1" id="KW-0597">Phosphoprotein</keyword>
<name>J7SAL7_HUIN7</name>
<evidence type="ECO:0000256" key="1">
    <source>
        <dbReference type="ARBA" id="ARBA00022553"/>
    </source>
</evidence>
<dbReference type="OrthoDB" id="431169at2759"/>
<reference evidence="6 7" key="1">
    <citation type="journal article" date="2011" name="Proc. Natl. Acad. Sci. U.S.A.">
        <title>Evolutionary erosion of yeast sex chromosomes by mating-type switching accidents.</title>
        <authorList>
            <person name="Gordon J.L."/>
            <person name="Armisen D."/>
            <person name="Proux-Wera E."/>
            <person name="Oheigeartaigh S.S."/>
            <person name="Byrne K.P."/>
            <person name="Wolfe K.H."/>
        </authorList>
    </citation>
    <scope>NUCLEOTIDE SEQUENCE [LARGE SCALE GENOMIC DNA]</scope>
    <source>
        <strain evidence="7">ATCC MYA-139 / BCRC 22969 / CBS 8797 / CCRC 22969 / KCTC 17520 / NBRC 10181 / NCYC 3082</strain>
    </source>
</reference>
<dbReference type="SMART" id="SM00360">
    <property type="entry name" value="RRM"/>
    <property type="match status" value="1"/>
</dbReference>
<dbReference type="InterPro" id="IPR000504">
    <property type="entry name" value="RRM_dom"/>
</dbReference>
<dbReference type="InterPro" id="IPR012677">
    <property type="entry name" value="Nucleotide-bd_a/b_plait_sf"/>
</dbReference>
<evidence type="ECO:0000256" key="4">
    <source>
        <dbReference type="SAM" id="MobiDB-lite"/>
    </source>
</evidence>
<accession>J7SAL7</accession>
<keyword evidence="2 3" id="KW-0694">RNA-binding</keyword>
<feature type="compositionally biased region" description="Polar residues" evidence="4">
    <location>
        <begin position="419"/>
        <end position="467"/>
    </location>
</feature>
<dbReference type="InterPro" id="IPR035979">
    <property type="entry name" value="RBD_domain_sf"/>
</dbReference>
<evidence type="ECO:0000256" key="2">
    <source>
        <dbReference type="ARBA" id="ARBA00022884"/>
    </source>
</evidence>
<dbReference type="GeneID" id="34528627"/>
<feature type="region of interest" description="Disordered" evidence="4">
    <location>
        <begin position="217"/>
        <end position="250"/>
    </location>
</feature>
<feature type="domain" description="RRM" evidence="5">
    <location>
        <begin position="497"/>
        <end position="591"/>
    </location>
</feature>
<feature type="region of interest" description="Disordered" evidence="4">
    <location>
        <begin position="589"/>
        <end position="608"/>
    </location>
</feature>
<dbReference type="eggNOG" id="KOG0118">
    <property type="taxonomic scope" value="Eukaryota"/>
</dbReference>
<feature type="region of interest" description="Disordered" evidence="4">
    <location>
        <begin position="349"/>
        <end position="405"/>
    </location>
</feature>
<dbReference type="STRING" id="1071383.J7SAL7"/>
<dbReference type="Proteomes" id="UP000006310">
    <property type="component" value="Chromosome 12"/>
</dbReference>
<feature type="region of interest" description="Disordered" evidence="4">
    <location>
        <begin position="418"/>
        <end position="467"/>
    </location>
</feature>
<feature type="compositionally biased region" description="Polar residues" evidence="4">
    <location>
        <begin position="390"/>
        <end position="405"/>
    </location>
</feature>
<sequence length="608" mass="65481">MLHLNSIPTHSQSETNISHANEPEITFSSPFHLANNVQNLSLGGPASEGTCYRNCMVPDMHPEQGNGSYSLIVRNLPADITHREAHLMFALANGVNSVELVRDEQSHRKTDAVGTSQSVIVAKFSSLHLSTVYATILNSKRDLFGTTSTLGLVAEIIDSVTKKGVPVPPMVQHSPRNYRLTGSLTNPALTGTPTQNANRSLQQRPSFLQQAKSRFSFSDPFTNDSSQQVNGSTQHSQHDANTSASRDTPTAAGKSLLLMENADSDINEDIWKSNILPSTFTDPPPAVSTPIMEWGNKQVGNGTAPNQINQMNTGNPGAFFLPNATKSTVQSNSVMPYELGGSMNRLANNGNRADHPDRINPSSSIPFSMGNLSMENVDVNGPESSKFMKYQTNGQLPTPQQNPIYANHNQLDVSRKKGTSINQSPMNSNSRNLTSSDASNSKAPAQPSVRKSSTGTPISITATDSDSAVASMSQADLSLLAKIPPPANPADQNPPCNTLYVGNLPSDATEQELRQLFGGQQGFRRLSFKNKNPTNVHGHGHSHGHGHGPMCFVEFEDISFATRALADLYGSQLPRTTVYSKGGIRLSFSKNPLGVRGPNTRKSVTSSN</sequence>
<dbReference type="SUPFAM" id="SSF54928">
    <property type="entry name" value="RNA-binding domain, RBD"/>
    <property type="match status" value="1"/>
</dbReference>
<dbReference type="FunFam" id="3.30.70.330:FF:000089">
    <property type="entry name" value="RNA binding protein"/>
    <property type="match status" value="1"/>
</dbReference>
<keyword evidence="7" id="KW-1185">Reference proteome</keyword>
<dbReference type="HOGENOM" id="CLU_018359_0_0_1"/>
<dbReference type="RefSeq" id="XP_022467098.1">
    <property type="nucleotide sequence ID" value="XM_022610843.1"/>
</dbReference>
<feature type="region of interest" description="Disordered" evidence="4">
    <location>
        <begin position="166"/>
        <end position="198"/>
    </location>
</feature>
<dbReference type="EMBL" id="HE978325">
    <property type="protein sequence ID" value="CCK72854.1"/>
    <property type="molecule type" value="Genomic_DNA"/>
</dbReference>
<reference evidence="7" key="2">
    <citation type="submission" date="2012-08" db="EMBL/GenBank/DDBJ databases">
        <title>Genome sequence of Kazachstania naganishii.</title>
        <authorList>
            <person name="Gordon J.L."/>
            <person name="Armisen D."/>
            <person name="Proux-Wera E."/>
            <person name="OhEigeartaigh S.S."/>
            <person name="Byrne K.P."/>
            <person name="Wolfe K.H."/>
        </authorList>
    </citation>
    <scope>NUCLEOTIDE SEQUENCE [LARGE SCALE GENOMIC DNA]</scope>
    <source>
        <strain evidence="7">ATCC MYA-139 / BCRC 22969 / CBS 8797 / CCRC 22969 / KCTC 17520 / NBRC 10181 / NCYC 3082</strain>
    </source>
</reference>
<dbReference type="GO" id="GO:0008361">
    <property type="term" value="P:regulation of cell size"/>
    <property type="evidence" value="ECO:0007669"/>
    <property type="project" value="UniProtKB-ARBA"/>
</dbReference>
<gene>
    <name evidence="6" type="primary">KNAG0L02390</name>
    <name evidence="6" type="ordered locus">KNAG_0L02390</name>
</gene>
<dbReference type="OMA" id="YLFQKPF"/>
<evidence type="ECO:0000256" key="3">
    <source>
        <dbReference type="PROSITE-ProRule" id="PRU00176"/>
    </source>
</evidence>
<dbReference type="PROSITE" id="PS50102">
    <property type="entry name" value="RRM"/>
    <property type="match status" value="1"/>
</dbReference>
<evidence type="ECO:0000313" key="7">
    <source>
        <dbReference type="Proteomes" id="UP000006310"/>
    </source>
</evidence>
<proteinExistence type="predicted"/>
<dbReference type="Gene3D" id="3.30.70.330">
    <property type="match status" value="1"/>
</dbReference>
<feature type="compositionally biased region" description="Polar residues" evidence="4">
    <location>
        <begin position="217"/>
        <end position="248"/>
    </location>
</feature>
<feature type="compositionally biased region" description="Polar residues" evidence="4">
    <location>
        <begin position="180"/>
        <end position="198"/>
    </location>
</feature>
<dbReference type="GO" id="GO:0003723">
    <property type="term" value="F:RNA binding"/>
    <property type="evidence" value="ECO:0007669"/>
    <property type="project" value="UniProtKB-UniRule"/>
</dbReference>
<feature type="compositionally biased region" description="Polar residues" evidence="4">
    <location>
        <begin position="360"/>
        <end position="374"/>
    </location>
</feature>
<evidence type="ECO:0000259" key="5">
    <source>
        <dbReference type="PROSITE" id="PS50102"/>
    </source>
</evidence>
<protein>
    <recommendedName>
        <fullName evidence="5">RRM domain-containing protein</fullName>
    </recommendedName>
</protein>
<organism evidence="6 7">
    <name type="scientific">Huiozyma naganishii (strain ATCC MYA-139 / BCRC 22969 / CBS 8797 / KCTC 17520 / NBRC 10181 / NCYC 3082 / Yp74L-3)</name>
    <name type="common">Yeast</name>
    <name type="synonym">Kazachstania naganishii</name>
    <dbReference type="NCBI Taxonomy" id="1071383"/>
    <lineage>
        <taxon>Eukaryota</taxon>
        <taxon>Fungi</taxon>
        <taxon>Dikarya</taxon>
        <taxon>Ascomycota</taxon>
        <taxon>Saccharomycotina</taxon>
        <taxon>Saccharomycetes</taxon>
        <taxon>Saccharomycetales</taxon>
        <taxon>Saccharomycetaceae</taxon>
        <taxon>Huiozyma</taxon>
    </lineage>
</organism>
<dbReference type="AlphaFoldDB" id="J7SAL7"/>
<dbReference type="Pfam" id="PF00076">
    <property type="entry name" value="RRM_1"/>
    <property type="match status" value="1"/>
</dbReference>
<dbReference type="PANTHER" id="PTHR10501">
    <property type="entry name" value="U1 SMALL NUCLEAR RIBONUCLEOPROTEIN A/U2 SMALL NUCLEAR RIBONUCLEOPROTEIN B"/>
    <property type="match status" value="1"/>
</dbReference>
<dbReference type="GO" id="GO:0061157">
    <property type="term" value="P:mRNA destabilization"/>
    <property type="evidence" value="ECO:0007669"/>
    <property type="project" value="UniProtKB-ARBA"/>
</dbReference>
<evidence type="ECO:0000313" key="6">
    <source>
        <dbReference type="EMBL" id="CCK72854.1"/>
    </source>
</evidence>